<sequence>HDFGANVLLSIDWLGPIQSTPTAPPNPYKYILHLFDPARKFNYFALSPDKSGVSARRLFADYIWTFGSPHYVVADCDKSFTGKELTSYTQSLGITVYHGFPHSAHRRAYSERIHQELFACIRSVQQSQRERRVTIATWQELVKPAAFVLNSCAALEGCDVAPHDLTFLYKAALPPSVSGDKPNEDVKLF</sequence>
<dbReference type="InterPro" id="IPR036397">
    <property type="entry name" value="RNaseH_sf"/>
</dbReference>
<evidence type="ECO:0000313" key="3">
    <source>
        <dbReference type="Proteomes" id="UP000591131"/>
    </source>
</evidence>
<reference evidence="2 3" key="1">
    <citation type="submission" date="2020-04" db="EMBL/GenBank/DDBJ databases">
        <title>Perkinsus chesapeaki whole genome sequence.</title>
        <authorList>
            <person name="Bogema D.R."/>
        </authorList>
    </citation>
    <scope>NUCLEOTIDE SEQUENCE [LARGE SCALE GENOMIC DNA]</scope>
    <source>
        <strain evidence="2">ATCC PRA-425</strain>
    </source>
</reference>
<evidence type="ECO:0000313" key="2">
    <source>
        <dbReference type="EMBL" id="KAF4646840.1"/>
    </source>
</evidence>
<dbReference type="InterPro" id="IPR001584">
    <property type="entry name" value="Integrase_cat-core"/>
</dbReference>
<feature type="non-terminal residue" evidence="2">
    <location>
        <position position="189"/>
    </location>
</feature>
<dbReference type="AlphaFoldDB" id="A0A7J6KIP7"/>
<dbReference type="InterPro" id="IPR012337">
    <property type="entry name" value="RNaseH-like_sf"/>
</dbReference>
<keyword evidence="3" id="KW-1185">Reference proteome</keyword>
<dbReference type="Proteomes" id="UP000591131">
    <property type="component" value="Unassembled WGS sequence"/>
</dbReference>
<comment type="caution">
    <text evidence="2">The sequence shown here is derived from an EMBL/GenBank/DDBJ whole genome shotgun (WGS) entry which is preliminary data.</text>
</comment>
<feature type="non-terminal residue" evidence="2">
    <location>
        <position position="1"/>
    </location>
</feature>
<feature type="domain" description="Integrase catalytic" evidence="1">
    <location>
        <begin position="1"/>
        <end position="170"/>
    </location>
</feature>
<organism evidence="2 3">
    <name type="scientific">Perkinsus chesapeaki</name>
    <name type="common">Clam parasite</name>
    <name type="synonym">Perkinsus andrewsi</name>
    <dbReference type="NCBI Taxonomy" id="330153"/>
    <lineage>
        <taxon>Eukaryota</taxon>
        <taxon>Sar</taxon>
        <taxon>Alveolata</taxon>
        <taxon>Perkinsozoa</taxon>
        <taxon>Perkinsea</taxon>
        <taxon>Perkinsida</taxon>
        <taxon>Perkinsidae</taxon>
        <taxon>Perkinsus</taxon>
    </lineage>
</organism>
<dbReference type="PROSITE" id="PS50994">
    <property type="entry name" value="INTEGRASE"/>
    <property type="match status" value="1"/>
</dbReference>
<evidence type="ECO:0000259" key="1">
    <source>
        <dbReference type="PROSITE" id="PS50994"/>
    </source>
</evidence>
<dbReference type="SUPFAM" id="SSF53098">
    <property type="entry name" value="Ribonuclease H-like"/>
    <property type="match status" value="1"/>
</dbReference>
<proteinExistence type="predicted"/>
<gene>
    <name evidence="2" type="ORF">FOL47_005560</name>
</gene>
<dbReference type="Gene3D" id="3.30.420.10">
    <property type="entry name" value="Ribonuclease H-like superfamily/Ribonuclease H"/>
    <property type="match status" value="1"/>
</dbReference>
<accession>A0A7J6KIP7</accession>
<protein>
    <recommendedName>
        <fullName evidence="1">Integrase catalytic domain-containing protein</fullName>
    </recommendedName>
</protein>
<dbReference type="GO" id="GO:0015074">
    <property type="term" value="P:DNA integration"/>
    <property type="evidence" value="ECO:0007669"/>
    <property type="project" value="InterPro"/>
</dbReference>
<dbReference type="EMBL" id="JAAPAO010003064">
    <property type="protein sequence ID" value="KAF4646840.1"/>
    <property type="molecule type" value="Genomic_DNA"/>
</dbReference>
<dbReference type="GO" id="GO:0003676">
    <property type="term" value="F:nucleic acid binding"/>
    <property type="evidence" value="ECO:0007669"/>
    <property type="project" value="InterPro"/>
</dbReference>
<name>A0A7J6KIP7_PERCH</name>